<keyword evidence="4 5" id="KW-0472">Membrane</keyword>
<sequence length="113" mass="12644">MMMIAHLSAPAAMLLSAGWLPFLGPLLVWLFYKDRSPAVRTAAAGAFNFNISLTIVSVLTWISVFLTLFIGLIWAIPIWIVLFVVQLWVHIKGAVKASHGEVYDYPFQIRILS</sequence>
<protein>
    <submittedName>
        <fullName evidence="6">DUF4870 domain-containing protein</fullName>
    </submittedName>
</protein>
<evidence type="ECO:0000256" key="2">
    <source>
        <dbReference type="ARBA" id="ARBA00022692"/>
    </source>
</evidence>
<keyword evidence="7" id="KW-1185">Reference proteome</keyword>
<dbReference type="OrthoDB" id="9808930at2"/>
<evidence type="ECO:0000256" key="4">
    <source>
        <dbReference type="ARBA" id="ARBA00023136"/>
    </source>
</evidence>
<keyword evidence="3 5" id="KW-1133">Transmembrane helix</keyword>
<evidence type="ECO:0000313" key="6">
    <source>
        <dbReference type="EMBL" id="AXH97803.1"/>
    </source>
</evidence>
<feature type="transmembrane region" description="Helical" evidence="5">
    <location>
        <begin position="12"/>
        <end position="32"/>
    </location>
</feature>
<dbReference type="InterPro" id="IPR019109">
    <property type="entry name" value="MamF_MmsF"/>
</dbReference>
<evidence type="ECO:0000256" key="1">
    <source>
        <dbReference type="ARBA" id="ARBA00004141"/>
    </source>
</evidence>
<keyword evidence="2 5" id="KW-0812">Transmembrane</keyword>
<evidence type="ECO:0000256" key="5">
    <source>
        <dbReference type="SAM" id="Phobius"/>
    </source>
</evidence>
<dbReference type="Pfam" id="PF09685">
    <property type="entry name" value="MamF_MmsF"/>
    <property type="match status" value="1"/>
</dbReference>
<accession>A0A345NRZ5</accession>
<dbReference type="Proteomes" id="UP000253790">
    <property type="component" value="Chromosome"/>
</dbReference>
<organism evidence="6 7">
    <name type="scientific">Ornithinimicrobium avium</name>
    <dbReference type="NCBI Taxonomy" id="2283195"/>
    <lineage>
        <taxon>Bacteria</taxon>
        <taxon>Bacillati</taxon>
        <taxon>Actinomycetota</taxon>
        <taxon>Actinomycetes</taxon>
        <taxon>Micrococcales</taxon>
        <taxon>Ornithinimicrobiaceae</taxon>
        <taxon>Ornithinimicrobium</taxon>
    </lineage>
</organism>
<dbReference type="AlphaFoldDB" id="A0A345NRZ5"/>
<reference evidence="6 7" key="1">
    <citation type="submission" date="2018-07" db="EMBL/GenBank/DDBJ databases">
        <title>Complete genome sequencing of Ornithinimicrobium sp. AMA3305.</title>
        <authorList>
            <person name="Bae J.-W."/>
        </authorList>
    </citation>
    <scope>NUCLEOTIDE SEQUENCE [LARGE SCALE GENOMIC DNA]</scope>
    <source>
        <strain evidence="6 7">AMA3305</strain>
    </source>
</reference>
<comment type="subcellular location">
    <subcellularLocation>
        <location evidence="1">Membrane</location>
        <topology evidence="1">Multi-pass membrane protein</topology>
    </subcellularLocation>
</comment>
<name>A0A345NRZ5_9MICO</name>
<feature type="transmembrane region" description="Helical" evidence="5">
    <location>
        <begin position="44"/>
        <end position="62"/>
    </location>
</feature>
<evidence type="ECO:0000256" key="3">
    <source>
        <dbReference type="ARBA" id="ARBA00022989"/>
    </source>
</evidence>
<dbReference type="KEGG" id="orn:DV701_01180"/>
<feature type="transmembrane region" description="Helical" evidence="5">
    <location>
        <begin position="68"/>
        <end position="89"/>
    </location>
</feature>
<dbReference type="EMBL" id="CP031229">
    <property type="protein sequence ID" value="AXH97803.1"/>
    <property type="molecule type" value="Genomic_DNA"/>
</dbReference>
<proteinExistence type="predicted"/>
<evidence type="ECO:0000313" key="7">
    <source>
        <dbReference type="Proteomes" id="UP000253790"/>
    </source>
</evidence>
<gene>
    <name evidence="6" type="ORF">DV701_01180</name>
</gene>